<name>A0A9X8Y887_9FIRM</name>
<dbReference type="Gene3D" id="1.10.260.40">
    <property type="entry name" value="lambda repressor-like DNA-binding domains"/>
    <property type="match status" value="1"/>
</dbReference>
<dbReference type="PROSITE" id="PS50943">
    <property type="entry name" value="HTH_CROC1"/>
    <property type="match status" value="1"/>
</dbReference>
<protein>
    <submittedName>
        <fullName evidence="3">Transcriptional regulator with XRE-family HTH domain</fullName>
    </submittedName>
</protein>
<reference evidence="3 4" key="1">
    <citation type="submission" date="2019-03" db="EMBL/GenBank/DDBJ databases">
        <title>Genomic Encyclopedia of Type Strains, Phase IV (KMG-IV): sequencing the most valuable type-strain genomes for metagenomic binning, comparative biology and taxonomic classification.</title>
        <authorList>
            <person name="Goeker M."/>
        </authorList>
    </citation>
    <scope>NUCLEOTIDE SEQUENCE [LARGE SCALE GENOMIC DNA]</scope>
    <source>
        <strain evidence="3 4">DSM 100433</strain>
    </source>
</reference>
<dbReference type="InterPro" id="IPR001387">
    <property type="entry name" value="Cro/C1-type_HTH"/>
</dbReference>
<dbReference type="AlphaFoldDB" id="A0A9X8Y887"/>
<dbReference type="InterPro" id="IPR050807">
    <property type="entry name" value="TransReg_Diox_bact_type"/>
</dbReference>
<evidence type="ECO:0000313" key="3">
    <source>
        <dbReference type="EMBL" id="TCL43189.1"/>
    </source>
</evidence>
<dbReference type="InterPro" id="IPR010982">
    <property type="entry name" value="Lambda_DNA-bd_dom_sf"/>
</dbReference>
<dbReference type="CDD" id="cd00093">
    <property type="entry name" value="HTH_XRE"/>
    <property type="match status" value="1"/>
</dbReference>
<evidence type="ECO:0000256" key="1">
    <source>
        <dbReference type="ARBA" id="ARBA00023125"/>
    </source>
</evidence>
<dbReference type="RefSeq" id="WP_079698765.1">
    <property type="nucleotide sequence ID" value="NZ_JADNAH010000084.1"/>
</dbReference>
<comment type="caution">
    <text evidence="3">The sequence shown here is derived from an EMBL/GenBank/DDBJ whole genome shotgun (WGS) entry which is preliminary data.</text>
</comment>
<dbReference type="PANTHER" id="PTHR46797:SF24">
    <property type="entry name" value="DNA-BINDING PHAGE PROTEIN"/>
    <property type="match status" value="1"/>
</dbReference>
<keyword evidence="4" id="KW-1185">Reference proteome</keyword>
<accession>A0A9X8Y887</accession>
<keyword evidence="1" id="KW-0238">DNA-binding</keyword>
<dbReference type="OrthoDB" id="1853737at2"/>
<evidence type="ECO:0000313" key="4">
    <source>
        <dbReference type="Proteomes" id="UP000294682"/>
    </source>
</evidence>
<gene>
    <name evidence="3" type="ORF">EDD78_10649</name>
</gene>
<feature type="domain" description="HTH cro/C1-type" evidence="2">
    <location>
        <begin position="14"/>
        <end position="68"/>
    </location>
</feature>
<evidence type="ECO:0000259" key="2">
    <source>
        <dbReference type="PROSITE" id="PS50943"/>
    </source>
</evidence>
<proteinExistence type="predicted"/>
<dbReference type="PANTHER" id="PTHR46797">
    <property type="entry name" value="HTH-TYPE TRANSCRIPTIONAL REGULATOR"/>
    <property type="match status" value="1"/>
</dbReference>
<dbReference type="GO" id="GO:0005829">
    <property type="term" value="C:cytosol"/>
    <property type="evidence" value="ECO:0007669"/>
    <property type="project" value="TreeGrafter"/>
</dbReference>
<sequence length="119" mass="13467">MLVCDIVKEVGQNIRKYRTTRNMSQEELAHLAGITTSYLGQIERGVNNTTLVTLQKIADGLSIEPARLLQFDRRTGRGAPGIQLSMYQSQFDQLTPERQREFVGLLKMLLDIGVGWTEE</sequence>
<dbReference type="GO" id="GO:0003677">
    <property type="term" value="F:DNA binding"/>
    <property type="evidence" value="ECO:0007669"/>
    <property type="project" value="UniProtKB-KW"/>
</dbReference>
<organism evidence="3 4">
    <name type="scientific">Harryflintia acetispora</name>
    <dbReference type="NCBI Taxonomy" id="1849041"/>
    <lineage>
        <taxon>Bacteria</taxon>
        <taxon>Bacillati</taxon>
        <taxon>Bacillota</taxon>
        <taxon>Clostridia</taxon>
        <taxon>Eubacteriales</taxon>
        <taxon>Oscillospiraceae</taxon>
        <taxon>Harryflintia</taxon>
    </lineage>
</organism>
<dbReference type="Proteomes" id="UP000294682">
    <property type="component" value="Unassembled WGS sequence"/>
</dbReference>
<dbReference type="Pfam" id="PF01381">
    <property type="entry name" value="HTH_3"/>
    <property type="match status" value="1"/>
</dbReference>
<dbReference type="EMBL" id="SLUK01000006">
    <property type="protein sequence ID" value="TCL43189.1"/>
    <property type="molecule type" value="Genomic_DNA"/>
</dbReference>
<dbReference type="SUPFAM" id="SSF47413">
    <property type="entry name" value="lambda repressor-like DNA-binding domains"/>
    <property type="match status" value="1"/>
</dbReference>
<dbReference type="GO" id="GO:0003700">
    <property type="term" value="F:DNA-binding transcription factor activity"/>
    <property type="evidence" value="ECO:0007669"/>
    <property type="project" value="TreeGrafter"/>
</dbReference>
<dbReference type="SMART" id="SM00530">
    <property type="entry name" value="HTH_XRE"/>
    <property type="match status" value="1"/>
</dbReference>